<proteinExistence type="predicted"/>
<reference evidence="1 2" key="1">
    <citation type="submission" date="2005-07" db="EMBL/GenBank/DDBJ databases">
        <authorList>
            <person name="Mural R.J."/>
            <person name="Li P.W."/>
            <person name="Adams M.D."/>
            <person name="Amanatides P.G."/>
            <person name="Baden-Tillson H."/>
            <person name="Barnstead M."/>
            <person name="Chin S.H."/>
            <person name="Dew I."/>
            <person name="Evans C.A."/>
            <person name="Ferriera S."/>
            <person name="Flanigan M."/>
            <person name="Fosler C."/>
            <person name="Glodek A."/>
            <person name="Gu Z."/>
            <person name="Holt R.A."/>
            <person name="Jennings D."/>
            <person name="Kraft C.L."/>
            <person name="Lu F."/>
            <person name="Nguyen T."/>
            <person name="Nusskern D.R."/>
            <person name="Pfannkoch C.M."/>
            <person name="Sitter C."/>
            <person name="Sutton G.G."/>
            <person name="Venter J.C."/>
            <person name="Wang Z."/>
            <person name="Woodage T."/>
            <person name="Zheng X.H."/>
            <person name="Zhong F."/>
        </authorList>
    </citation>
    <scope>NUCLEOTIDE SEQUENCE [LARGE SCALE GENOMIC DNA]</scope>
    <source>
        <strain>BN</strain>
        <strain evidence="2">Sprague-Dawley</strain>
    </source>
</reference>
<evidence type="ECO:0000313" key="1">
    <source>
        <dbReference type="EMBL" id="EDM02397.1"/>
    </source>
</evidence>
<name>A6HU34_RAT</name>
<gene>
    <name evidence="1" type="ORF">rCG_37087</name>
</gene>
<feature type="non-terminal residue" evidence="1">
    <location>
        <position position="19"/>
    </location>
</feature>
<protein>
    <submittedName>
        <fullName evidence="1">RCG37087</fullName>
    </submittedName>
</protein>
<dbReference type="EMBL" id="CH473951">
    <property type="protein sequence ID" value="EDM02397.1"/>
    <property type="molecule type" value="Genomic_DNA"/>
</dbReference>
<evidence type="ECO:0000313" key="2">
    <source>
        <dbReference type="Proteomes" id="UP000234681"/>
    </source>
</evidence>
<dbReference type="Proteomes" id="UP000234681">
    <property type="component" value="Chromosome 15"/>
</dbReference>
<organism evidence="1 2">
    <name type="scientific">Rattus norvegicus</name>
    <name type="common">Rat</name>
    <dbReference type="NCBI Taxonomy" id="10116"/>
    <lineage>
        <taxon>Eukaryota</taxon>
        <taxon>Metazoa</taxon>
        <taxon>Chordata</taxon>
        <taxon>Craniata</taxon>
        <taxon>Vertebrata</taxon>
        <taxon>Euteleostomi</taxon>
        <taxon>Mammalia</taxon>
        <taxon>Eutheria</taxon>
        <taxon>Euarchontoglires</taxon>
        <taxon>Glires</taxon>
        <taxon>Rodentia</taxon>
        <taxon>Myomorpha</taxon>
        <taxon>Muroidea</taxon>
        <taxon>Muridae</taxon>
        <taxon>Murinae</taxon>
        <taxon>Rattus</taxon>
    </lineage>
</organism>
<dbReference type="AlphaFoldDB" id="A6HU34"/>
<accession>A6HU34</accession>
<sequence length="19" mass="2079">MIILSSGVTVDLAKYKNNI</sequence>